<gene>
    <name evidence="2" type="ORF">AW736_07520</name>
</gene>
<dbReference type="STRING" id="1184151.AW736_07520"/>
<evidence type="ECO:0000256" key="1">
    <source>
        <dbReference type="SAM" id="MobiDB-lite"/>
    </source>
</evidence>
<protein>
    <recommendedName>
        <fullName evidence="4">Protein kinase domain-containing protein</fullName>
    </recommendedName>
</protein>
<sequence length="1403" mass="150606">MPGGYEPTRDIHVSVRASVHEAVAAAAGASGGGPRALKIFRTGLPRGPRRLALLQAQLAAIEAQTAACARRPDRWAPVHAGGRCPDGVYAVTDLYQRSFQRIIDGRLTVDPPTLHAVARGVIEGLVALEQAAARPHGALKPANIFVPGAAILRKSSILLAEPAPLAGITHEQARAGDFRALGTLLVTLVRKRARAGWPIEDSPEWRVLGKHARAWIDFCNYLIDPHAKPADFTLDELQRRFARLGGRALPVPVKAALVAAPLVVLASPFAWLRFAPFEKLPESVQEFAIKLGNLPPDVEEVPPEFGELCTAWFEWFGSLCAELDDPRVRARWNADPWLRERVTAIADTRARLDPRLITDAGPNLESLEALRAAPPASAKRGLVVRHIKQARATLATLAGSLEKWPGGKRLADASARLQSRGWDTAALELQPPPPPTLDSGRLALDIDTRLVLLENAAAAEHAWTAVTRAATVLADTGDPVLPGLSDMVRLRVGRAPLAELSTRLAGQQPLLDTRVAFVRGDWAARVDHARWLREGFVRDFTGPVTDEVLARWDADIRPYYLVGSADDPRVAVDWDAAAARLASVLRSLTGEEAQLGLGAAVSTPFTAEAATLSSDLAALRSRKVLRKDISTVTDEVAALQARFNDLAARLAVALDDMRPVPAEWLTRVRADSIAGSPVLQAEWARRRDQLLDGVTEQTLAADEADFRALRARLRRVREFLGALDGPQAAGGIEPVNLAGIPEAIAAQTSAADSAQKEAVLAEFLTQVQWAADGAPAASIADFVRLPAVRARLAALAGTRSAAAALAAGLARLETLLGLGAAWSEPVALGSEAATSIQKIMTDAAASPAFAAVTAAGHPADLVASARRLESLQSETDRAALADTAASGQPLSLPLAAWNRLDALPDWPASLEELDREIALESALKSRIEKSDTFSAAGLIESQKAKIGAIATQAPHRWRRAYAQIDPAFTPEVLQRMPQMGVAPDDLAGLDRFDYLLANAKTTRWARLSEADAQTRRDEFVSLARAIPEAAADSAVARFLGEAAAVNLEPTGEATTPADIGPGRIGWQGEFTDDGRRATYRWTDLTGTARIQEYLLVEPEAGVPFFLSTRAISIGDFIALVEQYPAGAEVTAAMPAYLAAVSEGTDTDARPGPQTWRILAPRRATARRLNDSRMTLNNRWTAYLDPRWPEPLYAPGLDVPAAPTAAHPLQNIPPAAARVFTERILGARLATPEEWASLATLYADRASPSFPGVNFSDAAWLAQRDYLIQRGANFEYPWPDSGAFVPVDYAGGARQAALPYAPGSDDRTLWFAETGGTGGDFAHLYGNVATYLHDPLTDRYFVAGGSALSPAGLDPKTAYPIDAFAEGYADVGLRPAFDASKAMIIRASLIKLLRLQPYVRQPQK</sequence>
<accession>A0A178IN42</accession>
<name>A0A178IN42_9BACT</name>
<dbReference type="OrthoDB" id="175702at2"/>
<evidence type="ECO:0008006" key="4">
    <source>
        <dbReference type="Google" id="ProtNLM"/>
    </source>
</evidence>
<organism evidence="2 3">
    <name type="scientific">Termitidicoccus mucosus</name>
    <dbReference type="NCBI Taxonomy" id="1184151"/>
    <lineage>
        <taxon>Bacteria</taxon>
        <taxon>Pseudomonadati</taxon>
        <taxon>Verrucomicrobiota</taxon>
        <taxon>Opitutia</taxon>
        <taxon>Opitutales</taxon>
        <taxon>Opitutaceae</taxon>
        <taxon>Termitidicoccus</taxon>
    </lineage>
</organism>
<dbReference type="Proteomes" id="UP000078486">
    <property type="component" value="Unassembled WGS sequence"/>
</dbReference>
<feature type="region of interest" description="Disordered" evidence="1">
    <location>
        <begin position="1051"/>
        <end position="1070"/>
    </location>
</feature>
<dbReference type="RefSeq" id="WP_068769562.1">
    <property type="nucleotide sequence ID" value="NZ_CP109796.1"/>
</dbReference>
<evidence type="ECO:0000313" key="2">
    <source>
        <dbReference type="EMBL" id="OAM90486.1"/>
    </source>
</evidence>
<proteinExistence type="predicted"/>
<dbReference type="EMBL" id="LRRQ01000056">
    <property type="protein sequence ID" value="OAM90486.1"/>
    <property type="molecule type" value="Genomic_DNA"/>
</dbReference>
<reference evidence="2 3" key="1">
    <citation type="submission" date="2016-01" db="EMBL/GenBank/DDBJ databases">
        <title>High potential of lignocellulose degradation of a new Verrucomicrobia species.</title>
        <authorList>
            <person name="Wang Y."/>
            <person name="Shi Y."/>
            <person name="Qiu Z."/>
            <person name="Liu S."/>
            <person name="Yang H."/>
        </authorList>
    </citation>
    <scope>NUCLEOTIDE SEQUENCE [LARGE SCALE GENOMIC DNA]</scope>
    <source>
        <strain evidence="2 3">TSB47</strain>
    </source>
</reference>
<comment type="caution">
    <text evidence="2">The sequence shown here is derived from an EMBL/GenBank/DDBJ whole genome shotgun (WGS) entry which is preliminary data.</text>
</comment>
<keyword evidence="3" id="KW-1185">Reference proteome</keyword>
<evidence type="ECO:0000313" key="3">
    <source>
        <dbReference type="Proteomes" id="UP000078486"/>
    </source>
</evidence>